<name>A0ABR7ZY97_9CYAN</name>
<evidence type="ECO:0000313" key="2">
    <source>
        <dbReference type="Proteomes" id="UP000642094"/>
    </source>
</evidence>
<accession>A0ABR7ZY97</accession>
<keyword evidence="2" id="KW-1185">Reference proteome</keyword>
<proteinExistence type="predicted"/>
<dbReference type="NCBIfam" id="TIGR04153">
    <property type="entry name" value="cyanosortA_assc"/>
    <property type="match status" value="1"/>
</dbReference>
<protein>
    <submittedName>
        <fullName evidence="1">Cyanoexosortase A system-associated protein</fullName>
    </submittedName>
</protein>
<organism evidence="1 2">
    <name type="scientific">Pseudanabaena mucicola FACHB-723</name>
    <dbReference type="NCBI Taxonomy" id="2692860"/>
    <lineage>
        <taxon>Bacteria</taxon>
        <taxon>Bacillati</taxon>
        <taxon>Cyanobacteriota</taxon>
        <taxon>Cyanophyceae</taxon>
        <taxon>Pseudanabaenales</taxon>
        <taxon>Pseudanabaenaceae</taxon>
        <taxon>Pseudanabaena</taxon>
    </lineage>
</organism>
<dbReference type="RefSeq" id="WP_190403395.1">
    <property type="nucleotide sequence ID" value="NZ_JACJQB010000018.1"/>
</dbReference>
<dbReference type="InterPro" id="IPR026411">
    <property type="entry name" value="Cyanosort_A_assoc"/>
</dbReference>
<gene>
    <name evidence="1" type="ORF">H6F41_10345</name>
</gene>
<sequence>IEINLRYAVGTEGSIYYYLKGITDIQLSEDQLRQKSVRKDPVGYYATFTHQNRAYLTACINPRGISTVTQEQFNDNASDRAMDREVIVSWLLGQKDLRDRRCLWTLMSTPLNTNSDLETTNRKLEKIWFLWYEWWQPRFPQP</sequence>
<comment type="caution">
    <text evidence="1">The sequence shown here is derived from an EMBL/GenBank/DDBJ whole genome shotgun (WGS) entry which is preliminary data.</text>
</comment>
<dbReference type="EMBL" id="JACJQB010000018">
    <property type="protein sequence ID" value="MBD2188544.1"/>
    <property type="molecule type" value="Genomic_DNA"/>
</dbReference>
<reference evidence="1 2" key="1">
    <citation type="journal article" date="2020" name="ISME J.">
        <title>Comparative genomics reveals insights into cyanobacterial evolution and habitat adaptation.</title>
        <authorList>
            <person name="Chen M.Y."/>
            <person name="Teng W.K."/>
            <person name="Zhao L."/>
            <person name="Hu C.X."/>
            <person name="Zhou Y.K."/>
            <person name="Han B.P."/>
            <person name="Song L.R."/>
            <person name="Shu W.S."/>
        </authorList>
    </citation>
    <scope>NUCLEOTIDE SEQUENCE [LARGE SCALE GENOMIC DNA]</scope>
    <source>
        <strain evidence="1 2">FACHB-723</strain>
    </source>
</reference>
<dbReference type="Proteomes" id="UP000642094">
    <property type="component" value="Unassembled WGS sequence"/>
</dbReference>
<evidence type="ECO:0000313" key="1">
    <source>
        <dbReference type="EMBL" id="MBD2188544.1"/>
    </source>
</evidence>
<feature type="non-terminal residue" evidence="1">
    <location>
        <position position="1"/>
    </location>
</feature>